<evidence type="ECO:0000313" key="2">
    <source>
        <dbReference type="Proteomes" id="UP000186058"/>
    </source>
</evidence>
<evidence type="ECO:0000313" key="1">
    <source>
        <dbReference type="EMBL" id="OKP81726.1"/>
    </source>
</evidence>
<protein>
    <submittedName>
        <fullName evidence="1">Uncharacterized protein</fullName>
    </submittedName>
</protein>
<proteinExistence type="predicted"/>
<dbReference type="EMBL" id="LVWI01000075">
    <property type="protein sequence ID" value="OKP81726.1"/>
    <property type="molecule type" value="Genomic_DNA"/>
</dbReference>
<organism evidence="1 2">
    <name type="scientific">Paenibacillus helianthi</name>
    <dbReference type="NCBI Taxonomy" id="1349432"/>
    <lineage>
        <taxon>Bacteria</taxon>
        <taxon>Bacillati</taxon>
        <taxon>Bacillota</taxon>
        <taxon>Bacilli</taxon>
        <taxon>Bacillales</taxon>
        <taxon>Paenibacillaceae</taxon>
        <taxon>Paenibacillus</taxon>
    </lineage>
</organism>
<reference evidence="1 2" key="1">
    <citation type="submission" date="2016-03" db="EMBL/GenBank/DDBJ databases">
        <authorList>
            <person name="Sant'Anna F.H."/>
            <person name="Ambrosini A."/>
            <person name="Souza R."/>
            <person name="Bach E."/>
            <person name="Fernandes G."/>
            <person name="Balsanelli E."/>
            <person name="Baura V.A."/>
            <person name="Souza E.M."/>
            <person name="Passaglia L."/>
        </authorList>
    </citation>
    <scope>NUCLEOTIDE SEQUENCE [LARGE SCALE GENOMIC DNA]</scope>
    <source>
        <strain evidence="1 2">P26E</strain>
    </source>
</reference>
<dbReference type="Proteomes" id="UP000186058">
    <property type="component" value="Unassembled WGS sequence"/>
</dbReference>
<keyword evidence="2" id="KW-1185">Reference proteome</keyword>
<gene>
    <name evidence="1" type="ORF">A3844_25705</name>
</gene>
<name>A0ABX3EGJ4_9BACL</name>
<accession>A0ABX3EGJ4</accession>
<dbReference type="RefSeq" id="WP_074109005.1">
    <property type="nucleotide sequence ID" value="NZ_LVWI01000075.1"/>
</dbReference>
<sequence length="130" mass="14001">MRGISTSEFAGFKLFGGMRGISTSEFARLELLGGMRGISTSEFAGFELFGGMRGISASEFARLELFGGMRGISTSHSAPVRPGGLKSGHARKPTNQLMVCQAQLLDTSEICYTVEDITNKPPLFGSLWIM</sequence>
<comment type="caution">
    <text evidence="1">The sequence shown here is derived from an EMBL/GenBank/DDBJ whole genome shotgun (WGS) entry which is preliminary data.</text>
</comment>